<accession>A0A1I8F5U8</accession>
<keyword evidence="2" id="KW-1185">Reference proteome</keyword>
<feature type="region of interest" description="Disordered" evidence="1">
    <location>
        <begin position="1"/>
        <end position="65"/>
    </location>
</feature>
<organism evidence="2 3">
    <name type="scientific">Macrostomum lignano</name>
    <dbReference type="NCBI Taxonomy" id="282301"/>
    <lineage>
        <taxon>Eukaryota</taxon>
        <taxon>Metazoa</taxon>
        <taxon>Spiralia</taxon>
        <taxon>Lophotrochozoa</taxon>
        <taxon>Platyhelminthes</taxon>
        <taxon>Rhabditophora</taxon>
        <taxon>Macrostomorpha</taxon>
        <taxon>Macrostomida</taxon>
        <taxon>Macrostomidae</taxon>
        <taxon>Macrostomum</taxon>
    </lineage>
</organism>
<feature type="region of interest" description="Disordered" evidence="1">
    <location>
        <begin position="317"/>
        <end position="399"/>
    </location>
</feature>
<evidence type="ECO:0000313" key="2">
    <source>
        <dbReference type="Proteomes" id="UP000095280"/>
    </source>
</evidence>
<feature type="compositionally biased region" description="Basic and acidic residues" evidence="1">
    <location>
        <begin position="382"/>
        <end position="391"/>
    </location>
</feature>
<proteinExistence type="predicted"/>
<sequence length="399" mass="43330">AGHWRQRQKRSRRSGRGVEPAEPDRAPTPAPAPSVDEEEANVDVGGVETTDATEQRLPAPSTPQEFTRTLSLQRCNPSDRELLARSQPANTPTTPCTVFSKRPGTVSADANNPTMRRNCYEQAVNLVAARCVTNPLVSPNCRDNAAAEAIPRTIHRQDLVARECFISVRNAKAHDSTEGLGWLPWQRLLQPPAHPPIRVRAPGLAALPALPACLQRPPAAKFLSPADSTPSTLLLRAPVGRRRNEAEAAAPTRGHGWRRPDRQPLVQLDRAYLASRAASRQQGPDGPETAGGTHVSQSRCARCTRSAHAHTGTLQFQNQQLHEQPAAVRAEPQPNSWSSLSGSVSRKLRDLRLTRSTETSTKSPTGSQRAAAAAPSAQQLDGEPRSRRDRPAVATSCRR</sequence>
<feature type="region of interest" description="Disordered" evidence="1">
    <location>
        <begin position="275"/>
        <end position="294"/>
    </location>
</feature>
<feature type="compositionally biased region" description="Polar residues" evidence="1">
    <location>
        <begin position="356"/>
        <end position="368"/>
    </location>
</feature>
<name>A0A1I8F5U8_9PLAT</name>
<evidence type="ECO:0000313" key="3">
    <source>
        <dbReference type="WBParaSite" id="maker-unitig_21665-snap-gene-0.1-mRNA-1"/>
    </source>
</evidence>
<dbReference type="WBParaSite" id="maker-unitig_21665-snap-gene-0.1-mRNA-1">
    <property type="protein sequence ID" value="maker-unitig_21665-snap-gene-0.1-mRNA-1"/>
    <property type="gene ID" value="maker-unitig_21665-snap-gene-0.1"/>
</dbReference>
<dbReference type="Proteomes" id="UP000095280">
    <property type="component" value="Unplaced"/>
</dbReference>
<evidence type="ECO:0000256" key="1">
    <source>
        <dbReference type="SAM" id="MobiDB-lite"/>
    </source>
</evidence>
<feature type="region of interest" description="Disordered" evidence="1">
    <location>
        <begin position="221"/>
        <end position="264"/>
    </location>
</feature>
<feature type="compositionally biased region" description="Basic residues" evidence="1">
    <location>
        <begin position="1"/>
        <end position="15"/>
    </location>
</feature>
<feature type="compositionally biased region" description="Polar residues" evidence="1">
    <location>
        <begin position="333"/>
        <end position="344"/>
    </location>
</feature>
<protein>
    <submittedName>
        <fullName evidence="3">Integrase catalytic domain-containing protein</fullName>
    </submittedName>
</protein>
<reference evidence="3" key="1">
    <citation type="submission" date="2016-11" db="UniProtKB">
        <authorList>
            <consortium name="WormBaseParasite"/>
        </authorList>
    </citation>
    <scope>IDENTIFICATION</scope>
</reference>
<dbReference type="AlphaFoldDB" id="A0A1I8F5U8"/>